<name>A0A099KGD0_COLPS</name>
<protein>
    <submittedName>
        <fullName evidence="4">Integrase catalytic region</fullName>
    </submittedName>
</protein>
<dbReference type="InterPro" id="IPR036397">
    <property type="entry name" value="RNaseH_sf"/>
</dbReference>
<evidence type="ECO:0000259" key="3">
    <source>
        <dbReference type="PROSITE" id="PS50994"/>
    </source>
</evidence>
<dbReference type="GO" id="GO:0003676">
    <property type="term" value="F:nucleic acid binding"/>
    <property type="evidence" value="ECO:0007669"/>
    <property type="project" value="InterPro"/>
</dbReference>
<dbReference type="SUPFAM" id="SSF53098">
    <property type="entry name" value="Ribonuclease H-like"/>
    <property type="match status" value="1"/>
</dbReference>
<dbReference type="EMBL" id="JQED01000045">
    <property type="protein sequence ID" value="KGJ88613.1"/>
    <property type="molecule type" value="Genomic_DNA"/>
</dbReference>
<feature type="compositionally biased region" description="Basic and acidic residues" evidence="2">
    <location>
        <begin position="503"/>
        <end position="514"/>
    </location>
</feature>
<dbReference type="PANTHER" id="PTHR35004">
    <property type="entry name" value="TRANSPOSASE RV3428C-RELATED"/>
    <property type="match status" value="1"/>
</dbReference>
<dbReference type="InterPro" id="IPR012337">
    <property type="entry name" value="RNaseH-like_sf"/>
</dbReference>
<dbReference type="RefSeq" id="WP_033094909.1">
    <property type="nucleotide sequence ID" value="NZ_JQED01000045.1"/>
</dbReference>
<dbReference type="OrthoDB" id="2065409at2"/>
<proteinExistence type="inferred from homology"/>
<dbReference type="InterPro" id="IPR054353">
    <property type="entry name" value="IstA-like_C"/>
</dbReference>
<dbReference type="Gene3D" id="3.30.420.10">
    <property type="entry name" value="Ribonuclease H-like superfamily/Ribonuclease H"/>
    <property type="match status" value="1"/>
</dbReference>
<dbReference type="GO" id="GO:0015074">
    <property type="term" value="P:DNA integration"/>
    <property type="evidence" value="ECO:0007669"/>
    <property type="project" value="InterPro"/>
</dbReference>
<feature type="region of interest" description="Disordered" evidence="2">
    <location>
        <begin position="492"/>
        <end position="514"/>
    </location>
</feature>
<comment type="caution">
    <text evidence="4">The sequence shown here is derived from an EMBL/GenBank/DDBJ whole genome shotgun (WGS) entry which is preliminary data.</text>
</comment>
<dbReference type="PROSITE" id="PS50994">
    <property type="entry name" value="INTEGRASE"/>
    <property type="match status" value="1"/>
</dbReference>
<sequence>MKAVNTLRENLRLLCCFGIYSNRQIARLNNSSHQIIGRLRKKVLQLPITYKEIEKLNDDELFQAIYPKKYAQQYDKILPDFEAHHKERLKKTKYRKSCTVQFLEYKAKYGDKAYGKTRYFELVRDDNRNRRAVMKQQYLPGEVMFIDYAGMKVHYQARGKEIALSIFVACLGYSKKLFAFATSDMTSKSWVYALTKAIGYYGGVPEVVQFDNAKAMVTKSGRLANLNDNAKAFASHYGCICDTSRVATPTDNGNAEAAVKFITQRVLVPMKNDVTFFSAFEVNAYLIQEVDKLNKLLFQKFTFSRNDLFDRDEKKALNQLPAQPYKAMNVQRVVTVPVDYMILHDGHYYSVPYYLRNNRVLVQATDNELIVRYQNKEVARHIINEVERGETRLVEHMKSSHLAESRKNKDVFLSWAHGISSDAERFVEQQYEFTKNPQSRAVGKRCSALQKLCDTCGEEVFSSACHYALTHNITTPTDLALVIRAKAFDTTSESNSVGHSNIRGKDYFEERHHG</sequence>
<evidence type="ECO:0000256" key="2">
    <source>
        <dbReference type="SAM" id="MobiDB-lite"/>
    </source>
</evidence>
<dbReference type="Pfam" id="PF22483">
    <property type="entry name" value="Mu-transpos_C_2"/>
    <property type="match status" value="1"/>
</dbReference>
<evidence type="ECO:0000313" key="4">
    <source>
        <dbReference type="EMBL" id="KGJ88613.1"/>
    </source>
</evidence>
<dbReference type="Pfam" id="PF00665">
    <property type="entry name" value="rve"/>
    <property type="match status" value="1"/>
</dbReference>
<accession>A0A099KGD0</accession>
<evidence type="ECO:0000256" key="1">
    <source>
        <dbReference type="ARBA" id="ARBA00009277"/>
    </source>
</evidence>
<reference evidence="4 5" key="1">
    <citation type="submission" date="2014-08" db="EMBL/GenBank/DDBJ databases">
        <title>Genomic and Phenotypic Diversity of Colwellia psychrerythraea strains from Disparate Marine Basins.</title>
        <authorList>
            <person name="Techtmann S.M."/>
            <person name="Stelling S.C."/>
            <person name="Utturkar S.M."/>
            <person name="Alshibli N."/>
            <person name="Harris A."/>
            <person name="Brown S.D."/>
            <person name="Hazen T.C."/>
        </authorList>
    </citation>
    <scope>NUCLEOTIDE SEQUENCE [LARGE SCALE GENOMIC DNA]</scope>
    <source>
        <strain evidence="4 5">ND2E</strain>
    </source>
</reference>
<dbReference type="PATRIC" id="fig|28229.4.peg.3248"/>
<comment type="similarity">
    <text evidence="1">Belongs to the transposase IS21/IS408/IS1162 family.</text>
</comment>
<feature type="domain" description="Integrase catalytic" evidence="3">
    <location>
        <begin position="136"/>
        <end position="329"/>
    </location>
</feature>
<dbReference type="PANTHER" id="PTHR35004:SF8">
    <property type="entry name" value="TRANSPOSASE RV3428C-RELATED"/>
    <property type="match status" value="1"/>
</dbReference>
<dbReference type="InterPro" id="IPR001584">
    <property type="entry name" value="Integrase_cat-core"/>
</dbReference>
<dbReference type="Proteomes" id="UP000029843">
    <property type="component" value="Unassembled WGS sequence"/>
</dbReference>
<dbReference type="AlphaFoldDB" id="A0A099KGD0"/>
<evidence type="ECO:0000313" key="5">
    <source>
        <dbReference type="Proteomes" id="UP000029843"/>
    </source>
</evidence>
<gene>
    <name evidence="4" type="ORF">ND2E_3911</name>
</gene>
<organism evidence="4 5">
    <name type="scientific">Colwellia psychrerythraea</name>
    <name type="common">Vibrio psychroerythus</name>
    <dbReference type="NCBI Taxonomy" id="28229"/>
    <lineage>
        <taxon>Bacteria</taxon>
        <taxon>Pseudomonadati</taxon>
        <taxon>Pseudomonadota</taxon>
        <taxon>Gammaproteobacteria</taxon>
        <taxon>Alteromonadales</taxon>
        <taxon>Colwelliaceae</taxon>
        <taxon>Colwellia</taxon>
    </lineage>
</organism>
<dbReference type="NCBIfam" id="NF033546">
    <property type="entry name" value="transpos_IS21"/>
    <property type="match status" value="1"/>
</dbReference>